<proteinExistence type="predicted"/>
<name>A0A392NPK9_9FABA</name>
<sequence>MQRSLAHYSREGIRWIGIPSPERLRHAKEDSWENQMRCDLDEVTIMNFPALVCVRDNMWMKNSIQRLTTDWLTGKMNQCSKEVEGPAILDQGGYCVGEKIVKNPHSLVFVRRTSVDK</sequence>
<evidence type="ECO:0000313" key="1">
    <source>
        <dbReference type="EMBL" id="MCI01016.1"/>
    </source>
</evidence>
<evidence type="ECO:0000313" key="2">
    <source>
        <dbReference type="Proteomes" id="UP000265520"/>
    </source>
</evidence>
<keyword evidence="2" id="KW-1185">Reference proteome</keyword>
<organism evidence="1 2">
    <name type="scientific">Trifolium medium</name>
    <dbReference type="NCBI Taxonomy" id="97028"/>
    <lineage>
        <taxon>Eukaryota</taxon>
        <taxon>Viridiplantae</taxon>
        <taxon>Streptophyta</taxon>
        <taxon>Embryophyta</taxon>
        <taxon>Tracheophyta</taxon>
        <taxon>Spermatophyta</taxon>
        <taxon>Magnoliopsida</taxon>
        <taxon>eudicotyledons</taxon>
        <taxon>Gunneridae</taxon>
        <taxon>Pentapetalae</taxon>
        <taxon>rosids</taxon>
        <taxon>fabids</taxon>
        <taxon>Fabales</taxon>
        <taxon>Fabaceae</taxon>
        <taxon>Papilionoideae</taxon>
        <taxon>50 kb inversion clade</taxon>
        <taxon>NPAAA clade</taxon>
        <taxon>Hologalegina</taxon>
        <taxon>IRL clade</taxon>
        <taxon>Trifolieae</taxon>
        <taxon>Trifolium</taxon>
    </lineage>
</organism>
<dbReference type="EMBL" id="LXQA010044959">
    <property type="protein sequence ID" value="MCI01016.1"/>
    <property type="molecule type" value="Genomic_DNA"/>
</dbReference>
<comment type="caution">
    <text evidence="1">The sequence shown here is derived from an EMBL/GenBank/DDBJ whole genome shotgun (WGS) entry which is preliminary data.</text>
</comment>
<dbReference type="AlphaFoldDB" id="A0A392NPK9"/>
<reference evidence="1 2" key="1">
    <citation type="journal article" date="2018" name="Front. Plant Sci.">
        <title>Red Clover (Trifolium pratense) and Zigzag Clover (T. medium) - A Picture of Genomic Similarities and Differences.</title>
        <authorList>
            <person name="Dluhosova J."/>
            <person name="Istvanek J."/>
            <person name="Nedelnik J."/>
            <person name="Repkova J."/>
        </authorList>
    </citation>
    <scope>NUCLEOTIDE SEQUENCE [LARGE SCALE GENOMIC DNA]</scope>
    <source>
        <strain evidence="2">cv. 10/8</strain>
        <tissue evidence="1">Leaf</tissue>
    </source>
</reference>
<protein>
    <submittedName>
        <fullName evidence="1">Uncharacterized protein</fullName>
    </submittedName>
</protein>
<dbReference type="Proteomes" id="UP000265520">
    <property type="component" value="Unassembled WGS sequence"/>
</dbReference>
<accession>A0A392NPK9</accession>